<feature type="chain" id="PRO_5022856663" evidence="3">
    <location>
        <begin position="21"/>
        <end position="265"/>
    </location>
</feature>
<organism evidence="4 5">
    <name type="scientific">Portunus trituberculatus</name>
    <name type="common">Swimming crab</name>
    <name type="synonym">Neptunus trituberculatus</name>
    <dbReference type="NCBI Taxonomy" id="210409"/>
    <lineage>
        <taxon>Eukaryota</taxon>
        <taxon>Metazoa</taxon>
        <taxon>Ecdysozoa</taxon>
        <taxon>Arthropoda</taxon>
        <taxon>Crustacea</taxon>
        <taxon>Multicrustacea</taxon>
        <taxon>Malacostraca</taxon>
        <taxon>Eumalacostraca</taxon>
        <taxon>Eucarida</taxon>
        <taxon>Decapoda</taxon>
        <taxon>Pleocyemata</taxon>
        <taxon>Brachyura</taxon>
        <taxon>Eubrachyura</taxon>
        <taxon>Portunoidea</taxon>
        <taxon>Portunidae</taxon>
        <taxon>Portuninae</taxon>
        <taxon>Portunus</taxon>
    </lineage>
</organism>
<evidence type="ECO:0000313" key="5">
    <source>
        <dbReference type="Proteomes" id="UP000324222"/>
    </source>
</evidence>
<keyword evidence="3" id="KW-0732">Signal</keyword>
<dbReference type="PRINTS" id="PR00019">
    <property type="entry name" value="LEURICHRPT"/>
</dbReference>
<dbReference type="SUPFAM" id="SSF52058">
    <property type="entry name" value="L domain-like"/>
    <property type="match status" value="1"/>
</dbReference>
<name>A0A5B7F767_PORTR</name>
<dbReference type="PROSITE" id="PS51450">
    <property type="entry name" value="LRR"/>
    <property type="match status" value="1"/>
</dbReference>
<evidence type="ECO:0000256" key="3">
    <source>
        <dbReference type="SAM" id="SignalP"/>
    </source>
</evidence>
<protein>
    <submittedName>
        <fullName evidence="4">Leucine-rich repeat-containing protein 15</fullName>
    </submittedName>
</protein>
<dbReference type="Proteomes" id="UP000324222">
    <property type="component" value="Unassembled WGS sequence"/>
</dbReference>
<dbReference type="SMART" id="SM00364">
    <property type="entry name" value="LRR_BAC"/>
    <property type="match status" value="5"/>
</dbReference>
<keyword evidence="2" id="KW-0677">Repeat</keyword>
<dbReference type="OrthoDB" id="676979at2759"/>
<dbReference type="PANTHER" id="PTHR24366:SF96">
    <property type="entry name" value="LEUCINE RICH REPEAT CONTAINING 53"/>
    <property type="match status" value="1"/>
</dbReference>
<proteinExistence type="predicted"/>
<evidence type="ECO:0000313" key="4">
    <source>
        <dbReference type="EMBL" id="MPC40948.1"/>
    </source>
</evidence>
<comment type="caution">
    <text evidence="4">The sequence shown here is derived from an EMBL/GenBank/DDBJ whole genome shotgun (WGS) entry which is preliminary data.</text>
</comment>
<dbReference type="InterPro" id="IPR032675">
    <property type="entry name" value="LRR_dom_sf"/>
</dbReference>
<sequence length="265" mass="29501">MSGVWQSLVVLVVVVAMAGGIDIPKVYTKVSFARNHIKSIAADTFSPSSSLVSLDISENDLESVPGRPFAELYILSSLNLRSNLISSVDPEAFGGLQNLTQLDISYNRITSLPKEIFEELTSLQELNIGFNPLEKLDEGLLQHTPDLRRLDLSKLHLKSIPANFFVANLTKLETVSLAYNQLKVVPSRTLHGLSSSLLNLDLSGNLFTSLSAYSFGGLSNLRTLTLEQMLRLTRIDAYAFGDLMRLEKIVFRYIPWIEKVDRRVS</sequence>
<evidence type="ECO:0000256" key="1">
    <source>
        <dbReference type="ARBA" id="ARBA00022614"/>
    </source>
</evidence>
<keyword evidence="1" id="KW-0433">Leucine-rich repeat</keyword>
<gene>
    <name evidence="4" type="primary">Lrrc15_2</name>
    <name evidence="4" type="ORF">E2C01_034524</name>
</gene>
<keyword evidence="5" id="KW-1185">Reference proteome</keyword>
<dbReference type="PANTHER" id="PTHR24366">
    <property type="entry name" value="IG(IMMUNOGLOBULIN) AND LRR(LEUCINE RICH REPEAT) DOMAINS"/>
    <property type="match status" value="1"/>
</dbReference>
<evidence type="ECO:0000256" key="2">
    <source>
        <dbReference type="ARBA" id="ARBA00022737"/>
    </source>
</evidence>
<dbReference type="InterPro" id="IPR003591">
    <property type="entry name" value="Leu-rich_rpt_typical-subtyp"/>
</dbReference>
<accession>A0A5B7F767</accession>
<dbReference type="Pfam" id="PF13855">
    <property type="entry name" value="LRR_8"/>
    <property type="match status" value="3"/>
</dbReference>
<feature type="signal peptide" evidence="3">
    <location>
        <begin position="1"/>
        <end position="20"/>
    </location>
</feature>
<dbReference type="SMART" id="SM00369">
    <property type="entry name" value="LRR_TYP"/>
    <property type="match status" value="6"/>
</dbReference>
<reference evidence="4 5" key="1">
    <citation type="submission" date="2019-05" db="EMBL/GenBank/DDBJ databases">
        <title>Another draft genome of Portunus trituberculatus and its Hox gene families provides insights of decapod evolution.</title>
        <authorList>
            <person name="Jeong J.-H."/>
            <person name="Song I."/>
            <person name="Kim S."/>
            <person name="Choi T."/>
            <person name="Kim D."/>
            <person name="Ryu S."/>
            <person name="Kim W."/>
        </authorList>
    </citation>
    <scope>NUCLEOTIDE SEQUENCE [LARGE SCALE GENOMIC DNA]</scope>
    <source>
        <tissue evidence="4">Muscle</tissue>
    </source>
</reference>
<dbReference type="Gene3D" id="3.80.10.10">
    <property type="entry name" value="Ribonuclease Inhibitor"/>
    <property type="match status" value="2"/>
</dbReference>
<dbReference type="AlphaFoldDB" id="A0A5B7F767"/>
<dbReference type="EMBL" id="VSRR010004869">
    <property type="protein sequence ID" value="MPC40948.1"/>
    <property type="molecule type" value="Genomic_DNA"/>
</dbReference>
<dbReference type="InterPro" id="IPR001611">
    <property type="entry name" value="Leu-rich_rpt"/>
</dbReference>